<accession>A0A645BKP7</accession>
<sequence length="68" mass="7918">MILAISWGSLAKRLKLAVKVILLIIIIFYILPKLLSLFWQANDQELKLREQRMLEKPLRVSAQIIDNS</sequence>
<feature type="transmembrane region" description="Helical" evidence="1">
    <location>
        <begin position="20"/>
        <end position="39"/>
    </location>
</feature>
<gene>
    <name evidence="2" type="ORF">SDC9_112944</name>
</gene>
<evidence type="ECO:0000313" key="2">
    <source>
        <dbReference type="EMBL" id="MPM66040.1"/>
    </source>
</evidence>
<dbReference type="AlphaFoldDB" id="A0A645BKP7"/>
<comment type="caution">
    <text evidence="2">The sequence shown here is derived from an EMBL/GenBank/DDBJ whole genome shotgun (WGS) entry which is preliminary data.</text>
</comment>
<keyword evidence="1" id="KW-1133">Transmembrane helix</keyword>
<keyword evidence="1" id="KW-0472">Membrane</keyword>
<proteinExistence type="predicted"/>
<evidence type="ECO:0000256" key="1">
    <source>
        <dbReference type="SAM" id="Phobius"/>
    </source>
</evidence>
<protein>
    <submittedName>
        <fullName evidence="2">Uncharacterized protein</fullName>
    </submittedName>
</protein>
<organism evidence="2">
    <name type="scientific">bioreactor metagenome</name>
    <dbReference type="NCBI Taxonomy" id="1076179"/>
    <lineage>
        <taxon>unclassified sequences</taxon>
        <taxon>metagenomes</taxon>
        <taxon>ecological metagenomes</taxon>
    </lineage>
</organism>
<dbReference type="EMBL" id="VSSQ01020854">
    <property type="protein sequence ID" value="MPM66040.1"/>
    <property type="molecule type" value="Genomic_DNA"/>
</dbReference>
<keyword evidence="1" id="KW-0812">Transmembrane</keyword>
<reference evidence="2" key="1">
    <citation type="submission" date="2019-08" db="EMBL/GenBank/DDBJ databases">
        <authorList>
            <person name="Kucharzyk K."/>
            <person name="Murdoch R.W."/>
            <person name="Higgins S."/>
            <person name="Loffler F."/>
        </authorList>
    </citation>
    <scope>NUCLEOTIDE SEQUENCE</scope>
</reference>
<name>A0A645BKP7_9ZZZZ</name>